<organism evidence="2 3">
    <name type="scientific">Prorocentrum cordatum</name>
    <dbReference type="NCBI Taxonomy" id="2364126"/>
    <lineage>
        <taxon>Eukaryota</taxon>
        <taxon>Sar</taxon>
        <taxon>Alveolata</taxon>
        <taxon>Dinophyceae</taxon>
        <taxon>Prorocentrales</taxon>
        <taxon>Prorocentraceae</taxon>
        <taxon>Prorocentrum</taxon>
    </lineage>
</organism>
<dbReference type="EMBL" id="CAUYUJ010018722">
    <property type="protein sequence ID" value="CAK0885832.1"/>
    <property type="molecule type" value="Genomic_DNA"/>
</dbReference>
<name>A0ABN9WIZ0_9DINO</name>
<protein>
    <submittedName>
        <fullName evidence="2">Uncharacterized protein</fullName>
    </submittedName>
</protein>
<keyword evidence="3" id="KW-1185">Reference proteome</keyword>
<evidence type="ECO:0000256" key="1">
    <source>
        <dbReference type="SAM" id="MobiDB-lite"/>
    </source>
</evidence>
<feature type="region of interest" description="Disordered" evidence="1">
    <location>
        <begin position="21"/>
        <end position="42"/>
    </location>
</feature>
<evidence type="ECO:0000313" key="2">
    <source>
        <dbReference type="EMBL" id="CAK0885832.1"/>
    </source>
</evidence>
<accession>A0ABN9WIZ0</accession>
<proteinExistence type="predicted"/>
<dbReference type="Proteomes" id="UP001189429">
    <property type="component" value="Unassembled WGS sequence"/>
</dbReference>
<comment type="caution">
    <text evidence="2">The sequence shown here is derived from an EMBL/GenBank/DDBJ whole genome shotgun (WGS) entry which is preliminary data.</text>
</comment>
<reference evidence="2" key="1">
    <citation type="submission" date="2023-10" db="EMBL/GenBank/DDBJ databases">
        <authorList>
            <person name="Chen Y."/>
            <person name="Shah S."/>
            <person name="Dougan E. K."/>
            <person name="Thang M."/>
            <person name="Chan C."/>
        </authorList>
    </citation>
    <scope>NUCLEOTIDE SEQUENCE [LARGE SCALE GENOMIC DNA]</scope>
</reference>
<sequence>MKEDRRVRREALGGWRPMARATHVRSGGSGGSRRCRSSFGKTMSSCKDSIRLSIVPSLSFRKSMLCCKVPIRLSIVPSQKQKLEKRCNAEIENTTGTRASTRYREGHVVYNRSPLKFPRRPRP</sequence>
<evidence type="ECO:0000313" key="3">
    <source>
        <dbReference type="Proteomes" id="UP001189429"/>
    </source>
</evidence>
<gene>
    <name evidence="2" type="ORF">PCOR1329_LOCUS67327</name>
</gene>